<dbReference type="AlphaFoldDB" id="A0A7S4AFE5"/>
<dbReference type="EMBL" id="HBIX01008675">
    <property type="protein sequence ID" value="CAE0713910.1"/>
    <property type="molecule type" value="Transcribed_RNA"/>
</dbReference>
<feature type="region of interest" description="Disordered" evidence="1">
    <location>
        <begin position="19"/>
        <end position="45"/>
    </location>
</feature>
<name>A0A7S4AFE5_9STRA</name>
<evidence type="ECO:0000313" key="2">
    <source>
        <dbReference type="EMBL" id="CAE0713910.1"/>
    </source>
</evidence>
<organism evidence="2">
    <name type="scientific">Pseudo-nitzschia australis</name>
    <dbReference type="NCBI Taxonomy" id="44445"/>
    <lineage>
        <taxon>Eukaryota</taxon>
        <taxon>Sar</taxon>
        <taxon>Stramenopiles</taxon>
        <taxon>Ochrophyta</taxon>
        <taxon>Bacillariophyta</taxon>
        <taxon>Bacillariophyceae</taxon>
        <taxon>Bacillariophycidae</taxon>
        <taxon>Bacillariales</taxon>
        <taxon>Bacillariaceae</taxon>
        <taxon>Pseudo-nitzschia</taxon>
    </lineage>
</organism>
<proteinExistence type="predicted"/>
<evidence type="ECO:0000256" key="1">
    <source>
        <dbReference type="SAM" id="MobiDB-lite"/>
    </source>
</evidence>
<gene>
    <name evidence="2" type="ORF">PAUS00366_LOCUS6662</name>
</gene>
<sequence length="100" mass="11252">MPGAARAYYRVSIRIAQRRDGGGSNRIESKPIQSKRIASNATQRIASPRTTDSCRFVFLSMDAMHGMYVRTLCVDAPQVVPCPEQRQQLERESIQSNPIQ</sequence>
<reference evidence="2" key="1">
    <citation type="submission" date="2021-01" db="EMBL/GenBank/DDBJ databases">
        <authorList>
            <person name="Corre E."/>
            <person name="Pelletier E."/>
            <person name="Niang G."/>
            <person name="Scheremetjew M."/>
            <person name="Finn R."/>
            <person name="Kale V."/>
            <person name="Holt S."/>
            <person name="Cochrane G."/>
            <person name="Meng A."/>
            <person name="Brown T."/>
            <person name="Cohen L."/>
        </authorList>
    </citation>
    <scope>NUCLEOTIDE SEQUENCE</scope>
    <source>
        <strain evidence="2">10249 10 AB</strain>
    </source>
</reference>
<accession>A0A7S4AFE5</accession>
<protein>
    <submittedName>
        <fullName evidence="2">Uncharacterized protein</fullName>
    </submittedName>
</protein>
<feature type="compositionally biased region" description="Polar residues" evidence="1">
    <location>
        <begin position="36"/>
        <end position="45"/>
    </location>
</feature>